<dbReference type="Proteomes" id="UP000244240">
    <property type="component" value="Unassembled WGS sequence"/>
</dbReference>
<feature type="transmembrane region" description="Helical" evidence="7">
    <location>
        <begin position="235"/>
        <end position="259"/>
    </location>
</feature>
<keyword evidence="5 7" id="KW-1133">Transmembrane helix</keyword>
<dbReference type="Gene3D" id="1.10.3720.10">
    <property type="entry name" value="MetI-like"/>
    <property type="match status" value="1"/>
</dbReference>
<dbReference type="PROSITE" id="PS50928">
    <property type="entry name" value="ABC_TM1"/>
    <property type="match status" value="1"/>
</dbReference>
<dbReference type="GO" id="GO:0005886">
    <property type="term" value="C:plasma membrane"/>
    <property type="evidence" value="ECO:0007669"/>
    <property type="project" value="UniProtKB-SubCell"/>
</dbReference>
<dbReference type="CDD" id="cd06261">
    <property type="entry name" value="TM_PBP2"/>
    <property type="match status" value="1"/>
</dbReference>
<dbReference type="PANTHER" id="PTHR43744">
    <property type="entry name" value="ABC TRANSPORTER PERMEASE PROTEIN MG189-RELATED-RELATED"/>
    <property type="match status" value="1"/>
</dbReference>
<dbReference type="Pfam" id="PF00528">
    <property type="entry name" value="BPD_transp_1"/>
    <property type="match status" value="1"/>
</dbReference>
<keyword evidence="2 7" id="KW-0813">Transport</keyword>
<dbReference type="GO" id="GO:0055085">
    <property type="term" value="P:transmembrane transport"/>
    <property type="evidence" value="ECO:0007669"/>
    <property type="project" value="InterPro"/>
</dbReference>
<dbReference type="PROSITE" id="PS51257">
    <property type="entry name" value="PROKAR_LIPOPROTEIN"/>
    <property type="match status" value="1"/>
</dbReference>
<sequence>MNRRKTPPVRYRRWLKTIAMYLLLMLMACLFIGPFILLLSTAFKSDAQAAFGFPPELVPHPPVWDNFDQAWNDIPFPRYLFNSFFLVAVMVPTHLFLAAITAYPLARMKFFGRNFIFYAIIATMFIPDEVILIPRFLIVKTLGMTDSYLGIIVPGLIGAFSVFLMRQAYLTIPKEMEEAAIIDGCGPFRLWWNIMLPLTAPTMAALGVFSFISVWNSFIWPLVVLKSPELYPLSLGLAYLAGIFGTDVKALAAGAMISVTP</sequence>
<evidence type="ECO:0000256" key="5">
    <source>
        <dbReference type="ARBA" id="ARBA00022989"/>
    </source>
</evidence>
<comment type="subcellular location">
    <subcellularLocation>
        <location evidence="1 7">Cell membrane</location>
        <topology evidence="1 7">Multi-pass membrane protein</topology>
    </subcellularLocation>
</comment>
<feature type="transmembrane region" description="Helical" evidence="7">
    <location>
        <begin position="190"/>
        <end position="215"/>
    </location>
</feature>
<comment type="caution">
    <text evidence="9">The sequence shown here is derived from an EMBL/GenBank/DDBJ whole genome shotgun (WGS) entry which is preliminary data.</text>
</comment>
<keyword evidence="10" id="KW-1185">Reference proteome</keyword>
<feature type="transmembrane region" description="Helical" evidence="7">
    <location>
        <begin position="79"/>
        <end position="103"/>
    </location>
</feature>
<evidence type="ECO:0000256" key="3">
    <source>
        <dbReference type="ARBA" id="ARBA00022475"/>
    </source>
</evidence>
<comment type="similarity">
    <text evidence="7">Belongs to the binding-protein-dependent transport system permease family.</text>
</comment>
<dbReference type="SUPFAM" id="SSF161098">
    <property type="entry name" value="MetI-like"/>
    <property type="match status" value="1"/>
</dbReference>
<dbReference type="PANTHER" id="PTHR43744:SF3">
    <property type="entry name" value="LACTOSE TRANSPORT SYSTEM PERMEASE PROTEIN LACG"/>
    <property type="match status" value="1"/>
</dbReference>
<feature type="domain" description="ABC transmembrane type-1" evidence="8">
    <location>
        <begin position="80"/>
        <end position="261"/>
    </location>
</feature>
<evidence type="ECO:0000256" key="4">
    <source>
        <dbReference type="ARBA" id="ARBA00022692"/>
    </source>
</evidence>
<evidence type="ECO:0000313" key="10">
    <source>
        <dbReference type="Proteomes" id="UP000244240"/>
    </source>
</evidence>
<keyword evidence="4 7" id="KW-0812">Transmembrane</keyword>
<name>A0A2T6C0R6_9BACL</name>
<evidence type="ECO:0000256" key="2">
    <source>
        <dbReference type="ARBA" id="ARBA00022448"/>
    </source>
</evidence>
<evidence type="ECO:0000256" key="6">
    <source>
        <dbReference type="ARBA" id="ARBA00023136"/>
    </source>
</evidence>
<proteinExistence type="inferred from homology"/>
<dbReference type="RefSeq" id="WP_211308250.1">
    <property type="nucleotide sequence ID" value="NZ_QBKR01000006.1"/>
</dbReference>
<evidence type="ECO:0000256" key="1">
    <source>
        <dbReference type="ARBA" id="ARBA00004651"/>
    </source>
</evidence>
<dbReference type="AlphaFoldDB" id="A0A2T6C0R6"/>
<feature type="transmembrane region" description="Helical" evidence="7">
    <location>
        <begin position="21"/>
        <end position="43"/>
    </location>
</feature>
<dbReference type="EMBL" id="QBKR01000006">
    <property type="protein sequence ID" value="PTX61827.1"/>
    <property type="molecule type" value="Genomic_DNA"/>
</dbReference>
<feature type="transmembrane region" description="Helical" evidence="7">
    <location>
        <begin position="148"/>
        <end position="169"/>
    </location>
</feature>
<keyword evidence="6 7" id="KW-0472">Membrane</keyword>
<evidence type="ECO:0000313" key="9">
    <source>
        <dbReference type="EMBL" id="PTX61827.1"/>
    </source>
</evidence>
<evidence type="ECO:0000256" key="7">
    <source>
        <dbReference type="RuleBase" id="RU363032"/>
    </source>
</evidence>
<feature type="transmembrane region" description="Helical" evidence="7">
    <location>
        <begin position="115"/>
        <end position="136"/>
    </location>
</feature>
<accession>A0A2T6C0R6</accession>
<dbReference type="InterPro" id="IPR000515">
    <property type="entry name" value="MetI-like"/>
</dbReference>
<keyword evidence="3" id="KW-1003">Cell membrane</keyword>
<gene>
    <name evidence="9" type="ORF">C8P63_10679</name>
</gene>
<dbReference type="InterPro" id="IPR035906">
    <property type="entry name" value="MetI-like_sf"/>
</dbReference>
<evidence type="ECO:0000259" key="8">
    <source>
        <dbReference type="PROSITE" id="PS50928"/>
    </source>
</evidence>
<reference evidence="9 10" key="1">
    <citation type="submission" date="2018-04" db="EMBL/GenBank/DDBJ databases">
        <title>Genomic Encyclopedia of Archaeal and Bacterial Type Strains, Phase II (KMG-II): from individual species to whole genera.</title>
        <authorList>
            <person name="Goeker M."/>
        </authorList>
    </citation>
    <scope>NUCLEOTIDE SEQUENCE [LARGE SCALE GENOMIC DNA]</scope>
    <source>
        <strain evidence="9 10">DSM 45787</strain>
    </source>
</reference>
<protein>
    <submittedName>
        <fullName evidence="9">Carbohydrate ABC transporter membrane protein 2 (CUT1 family)</fullName>
    </submittedName>
</protein>
<organism evidence="9 10">
    <name type="scientific">Melghirimyces profundicolus</name>
    <dbReference type="NCBI Taxonomy" id="1242148"/>
    <lineage>
        <taxon>Bacteria</taxon>
        <taxon>Bacillati</taxon>
        <taxon>Bacillota</taxon>
        <taxon>Bacilli</taxon>
        <taxon>Bacillales</taxon>
        <taxon>Thermoactinomycetaceae</taxon>
        <taxon>Melghirimyces</taxon>
    </lineage>
</organism>